<dbReference type="OrthoDB" id="9783218at2"/>
<keyword evidence="6" id="KW-0653">Protein transport</keyword>
<evidence type="ECO:0000256" key="6">
    <source>
        <dbReference type="ARBA" id="ARBA00022927"/>
    </source>
</evidence>
<accession>A0A5B0DSD0</accession>
<comment type="caution">
    <text evidence="11">The sequence shown here is derived from an EMBL/GenBank/DDBJ whole genome shotgun (WGS) entry which is preliminary data.</text>
</comment>
<evidence type="ECO:0000259" key="10">
    <source>
        <dbReference type="PROSITE" id="PS50928"/>
    </source>
</evidence>
<dbReference type="PANTHER" id="PTHR43386:SF1">
    <property type="entry name" value="D,D-DIPEPTIDE TRANSPORT SYSTEM PERMEASE PROTEIN DDPC-RELATED"/>
    <property type="match status" value="1"/>
</dbReference>
<reference evidence="11 12" key="1">
    <citation type="submission" date="2019-08" db="EMBL/GenBank/DDBJ databases">
        <title>Aureimonas fodiniaquatilis sp. nov., isolated from a coal mine wastewater.</title>
        <authorList>
            <person name="Kim W."/>
        </authorList>
    </citation>
    <scope>NUCLEOTIDE SEQUENCE [LARGE SCALE GENOMIC DNA]</scope>
    <source>
        <strain evidence="11 12">CAU 1482</strain>
    </source>
</reference>
<evidence type="ECO:0000313" key="11">
    <source>
        <dbReference type="EMBL" id="KAA0968895.1"/>
    </source>
</evidence>
<evidence type="ECO:0000256" key="1">
    <source>
        <dbReference type="ARBA" id="ARBA00004651"/>
    </source>
</evidence>
<evidence type="ECO:0000256" key="3">
    <source>
        <dbReference type="ARBA" id="ARBA00022475"/>
    </source>
</evidence>
<dbReference type="Gene3D" id="1.10.3720.10">
    <property type="entry name" value="MetI-like"/>
    <property type="match status" value="1"/>
</dbReference>
<evidence type="ECO:0000256" key="7">
    <source>
        <dbReference type="ARBA" id="ARBA00022989"/>
    </source>
</evidence>
<evidence type="ECO:0000256" key="4">
    <source>
        <dbReference type="ARBA" id="ARBA00022692"/>
    </source>
</evidence>
<dbReference type="EMBL" id="VTWH01000004">
    <property type="protein sequence ID" value="KAA0968895.1"/>
    <property type="molecule type" value="Genomic_DNA"/>
</dbReference>
<dbReference type="InterPro" id="IPR000515">
    <property type="entry name" value="MetI-like"/>
</dbReference>
<dbReference type="GO" id="GO:0015031">
    <property type="term" value="P:protein transport"/>
    <property type="evidence" value="ECO:0007669"/>
    <property type="project" value="UniProtKB-KW"/>
</dbReference>
<feature type="domain" description="ABC transmembrane type-1" evidence="10">
    <location>
        <begin position="62"/>
        <end position="251"/>
    </location>
</feature>
<keyword evidence="2 9" id="KW-0813">Transport</keyword>
<dbReference type="SUPFAM" id="SSF161098">
    <property type="entry name" value="MetI-like"/>
    <property type="match status" value="1"/>
</dbReference>
<organism evidence="11 12">
    <name type="scientific">Aureimonas fodinaquatilis</name>
    <dbReference type="NCBI Taxonomy" id="2565783"/>
    <lineage>
        <taxon>Bacteria</taxon>
        <taxon>Pseudomonadati</taxon>
        <taxon>Pseudomonadota</taxon>
        <taxon>Alphaproteobacteria</taxon>
        <taxon>Hyphomicrobiales</taxon>
        <taxon>Aurantimonadaceae</taxon>
        <taxon>Aureimonas</taxon>
    </lineage>
</organism>
<feature type="transmembrane region" description="Helical" evidence="9">
    <location>
        <begin position="101"/>
        <end position="121"/>
    </location>
</feature>
<dbReference type="InterPro" id="IPR050366">
    <property type="entry name" value="BP-dependent_transpt_permease"/>
</dbReference>
<evidence type="ECO:0000256" key="2">
    <source>
        <dbReference type="ARBA" id="ARBA00022448"/>
    </source>
</evidence>
<feature type="transmembrane region" description="Helical" evidence="9">
    <location>
        <begin position="186"/>
        <end position="208"/>
    </location>
</feature>
<dbReference type="Pfam" id="PF00528">
    <property type="entry name" value="BPD_transp_1"/>
    <property type="match status" value="1"/>
</dbReference>
<gene>
    <name evidence="11" type="ORF">FPY71_15115</name>
</gene>
<dbReference type="GO" id="GO:0055085">
    <property type="term" value="P:transmembrane transport"/>
    <property type="evidence" value="ECO:0007669"/>
    <property type="project" value="InterPro"/>
</dbReference>
<proteinExistence type="inferred from homology"/>
<dbReference type="CDD" id="cd06261">
    <property type="entry name" value="TM_PBP2"/>
    <property type="match status" value="1"/>
</dbReference>
<keyword evidence="3" id="KW-1003">Cell membrane</keyword>
<evidence type="ECO:0000256" key="5">
    <source>
        <dbReference type="ARBA" id="ARBA00022856"/>
    </source>
</evidence>
<name>A0A5B0DSD0_9HYPH</name>
<dbReference type="PROSITE" id="PS50928">
    <property type="entry name" value="ABC_TM1"/>
    <property type="match status" value="1"/>
</dbReference>
<feature type="transmembrane region" description="Helical" evidence="9">
    <location>
        <begin position="66"/>
        <end position="89"/>
    </location>
</feature>
<comment type="subcellular location">
    <subcellularLocation>
        <location evidence="1 9">Cell membrane</location>
        <topology evidence="1 9">Multi-pass membrane protein</topology>
    </subcellularLocation>
</comment>
<dbReference type="GO" id="GO:0005886">
    <property type="term" value="C:plasma membrane"/>
    <property type="evidence" value="ECO:0007669"/>
    <property type="project" value="UniProtKB-SubCell"/>
</dbReference>
<keyword evidence="12" id="KW-1185">Reference proteome</keyword>
<evidence type="ECO:0000256" key="8">
    <source>
        <dbReference type="ARBA" id="ARBA00023136"/>
    </source>
</evidence>
<keyword evidence="4 9" id="KW-0812">Transmembrane</keyword>
<evidence type="ECO:0000313" key="12">
    <source>
        <dbReference type="Proteomes" id="UP000324738"/>
    </source>
</evidence>
<keyword evidence="7 9" id="KW-1133">Transmembrane helix</keyword>
<sequence>MMRRMQVVSIIVLAVAVSAHLILPGDPNAQSLIRALEKPSLFHPFGFDHLGRDVFLRVMHGAPRSLGLAALCVVFAYSLGIVLGMVAAYRGGLLDAVLMRTVDLLLAFPSILLALLLAGFLGGGPGPILFGISLGLMPQFARLSRATAGQVLAEQHVEAAEMAGFRTRAILRRHVLPPVIHSTLPIGVLSIGGAILSVSSLGFLGLGIRPPAPEWGAMISEMMPYISEARIQLAAPCIAIFFSVLAFAHLFRTGGKTSDQRRT</sequence>
<keyword evidence="8 9" id="KW-0472">Membrane</keyword>
<keyword evidence="5" id="KW-0571">Peptide transport</keyword>
<feature type="transmembrane region" description="Helical" evidence="9">
    <location>
        <begin position="229"/>
        <end position="251"/>
    </location>
</feature>
<comment type="similarity">
    <text evidence="9">Belongs to the binding-protein-dependent transport system permease family.</text>
</comment>
<dbReference type="Proteomes" id="UP000324738">
    <property type="component" value="Unassembled WGS sequence"/>
</dbReference>
<protein>
    <submittedName>
        <fullName evidence="11">ABC transporter permease</fullName>
    </submittedName>
</protein>
<dbReference type="InterPro" id="IPR035906">
    <property type="entry name" value="MetI-like_sf"/>
</dbReference>
<dbReference type="GO" id="GO:0015833">
    <property type="term" value="P:peptide transport"/>
    <property type="evidence" value="ECO:0007669"/>
    <property type="project" value="UniProtKB-KW"/>
</dbReference>
<dbReference type="AlphaFoldDB" id="A0A5B0DSD0"/>
<evidence type="ECO:0000256" key="9">
    <source>
        <dbReference type="RuleBase" id="RU363032"/>
    </source>
</evidence>
<dbReference type="PANTHER" id="PTHR43386">
    <property type="entry name" value="OLIGOPEPTIDE TRANSPORT SYSTEM PERMEASE PROTEIN APPC"/>
    <property type="match status" value="1"/>
</dbReference>